<gene>
    <name evidence="2" type="ORF">HJC23_005340</name>
</gene>
<dbReference type="Proteomes" id="UP001516023">
    <property type="component" value="Unassembled WGS sequence"/>
</dbReference>
<name>A0ABD3PEI8_9STRA</name>
<reference evidence="2 3" key="1">
    <citation type="journal article" date="2020" name="G3 (Bethesda)">
        <title>Improved Reference Genome for Cyclotella cryptica CCMP332, a Model for Cell Wall Morphogenesis, Salinity Adaptation, and Lipid Production in Diatoms (Bacillariophyta).</title>
        <authorList>
            <person name="Roberts W.R."/>
            <person name="Downey K.M."/>
            <person name="Ruck E.C."/>
            <person name="Traller J.C."/>
            <person name="Alverson A.J."/>
        </authorList>
    </citation>
    <scope>NUCLEOTIDE SEQUENCE [LARGE SCALE GENOMIC DNA]</scope>
    <source>
        <strain evidence="2 3">CCMP332</strain>
    </source>
</reference>
<organism evidence="2 3">
    <name type="scientific">Cyclotella cryptica</name>
    <dbReference type="NCBI Taxonomy" id="29204"/>
    <lineage>
        <taxon>Eukaryota</taxon>
        <taxon>Sar</taxon>
        <taxon>Stramenopiles</taxon>
        <taxon>Ochrophyta</taxon>
        <taxon>Bacillariophyta</taxon>
        <taxon>Coscinodiscophyceae</taxon>
        <taxon>Thalassiosirophycidae</taxon>
        <taxon>Stephanodiscales</taxon>
        <taxon>Stephanodiscaceae</taxon>
        <taxon>Cyclotella</taxon>
    </lineage>
</organism>
<sequence length="233" mass="26437">MASKKILFVAADLELFKSCFIQGEWENCEFETAPDRCSSAQLTSLLTSNNLAAVVYMEGRTKHWEALKRYFDDGGVLVFFGIVGEFGAPYHFSSRLGFTWRFSAYTAHEFRLTPKAMSYLGSAVIEQQYTKSNLISAPEEDRWMVPKAPTMEEYLSDYHDFSDEQDAAEDELEEIKEAREEYVKYVESLNNQCPLAVHENSNGGKFIYLGFVNGDGNIPKFVRGLFLGEKTSA</sequence>
<dbReference type="AlphaFoldDB" id="A0ABD3PEI8"/>
<evidence type="ECO:0000313" key="2">
    <source>
        <dbReference type="EMBL" id="KAL3786262.1"/>
    </source>
</evidence>
<accession>A0ABD3PEI8</accession>
<dbReference type="EMBL" id="JABMIG020000198">
    <property type="protein sequence ID" value="KAL3786262.1"/>
    <property type="molecule type" value="Genomic_DNA"/>
</dbReference>
<protein>
    <submittedName>
        <fullName evidence="2">Uncharacterized protein</fullName>
    </submittedName>
</protein>
<comment type="caution">
    <text evidence="2">The sequence shown here is derived from an EMBL/GenBank/DDBJ whole genome shotgun (WGS) entry which is preliminary data.</text>
</comment>
<keyword evidence="3" id="KW-1185">Reference proteome</keyword>
<feature type="coiled-coil region" evidence="1">
    <location>
        <begin position="151"/>
        <end position="192"/>
    </location>
</feature>
<keyword evidence="1" id="KW-0175">Coiled coil</keyword>
<evidence type="ECO:0000313" key="3">
    <source>
        <dbReference type="Proteomes" id="UP001516023"/>
    </source>
</evidence>
<evidence type="ECO:0000256" key="1">
    <source>
        <dbReference type="SAM" id="Coils"/>
    </source>
</evidence>
<proteinExistence type="predicted"/>